<gene>
    <name evidence="1" type="ORF">XENOCAPTIV_010202</name>
</gene>
<evidence type="ECO:0000313" key="2">
    <source>
        <dbReference type="Proteomes" id="UP001434883"/>
    </source>
</evidence>
<dbReference type="EMBL" id="JAHRIN010035857">
    <property type="protein sequence ID" value="MEQ2204237.1"/>
    <property type="molecule type" value="Genomic_DNA"/>
</dbReference>
<name>A0ABV0R971_9TELE</name>
<dbReference type="PANTHER" id="PTHR14247:SF11">
    <property type="entry name" value="SH2 DOMAIN-CONTAINING PROTEIN 3A"/>
    <property type="match status" value="1"/>
</dbReference>
<comment type="caution">
    <text evidence="1">The sequence shown here is derived from an EMBL/GenBank/DDBJ whole genome shotgun (WGS) entry which is preliminary data.</text>
</comment>
<proteinExistence type="predicted"/>
<keyword evidence="2" id="KW-1185">Reference proteome</keyword>
<reference evidence="1 2" key="1">
    <citation type="submission" date="2021-06" db="EMBL/GenBank/DDBJ databases">
        <authorList>
            <person name="Palmer J.M."/>
        </authorList>
    </citation>
    <scope>NUCLEOTIDE SEQUENCE [LARGE SCALE GENOMIC DNA]</scope>
    <source>
        <strain evidence="1 2">XC_2019</strain>
        <tissue evidence="1">Muscle</tissue>
    </source>
</reference>
<organism evidence="1 2">
    <name type="scientific">Xenoophorus captivus</name>
    <dbReference type="NCBI Taxonomy" id="1517983"/>
    <lineage>
        <taxon>Eukaryota</taxon>
        <taxon>Metazoa</taxon>
        <taxon>Chordata</taxon>
        <taxon>Craniata</taxon>
        <taxon>Vertebrata</taxon>
        <taxon>Euteleostomi</taxon>
        <taxon>Actinopterygii</taxon>
        <taxon>Neopterygii</taxon>
        <taxon>Teleostei</taxon>
        <taxon>Neoteleostei</taxon>
        <taxon>Acanthomorphata</taxon>
        <taxon>Ovalentaria</taxon>
        <taxon>Atherinomorphae</taxon>
        <taxon>Cyprinodontiformes</taxon>
        <taxon>Goodeidae</taxon>
        <taxon>Xenoophorus</taxon>
    </lineage>
</organism>
<dbReference type="InterPro" id="IPR051853">
    <property type="entry name" value="SH2-Ras-GEF_adapter"/>
</dbReference>
<dbReference type="PANTHER" id="PTHR14247">
    <property type="entry name" value="BREAST CANCER ANTI-ESTROGEN RESISTANCE PROTEIN 3 HOMOLOG-LIKE PROTEIN"/>
    <property type="match status" value="1"/>
</dbReference>
<dbReference type="Proteomes" id="UP001434883">
    <property type="component" value="Unassembled WGS sequence"/>
</dbReference>
<sequence length="170" mass="19879">MLCMTNWYIKPPHLVFISCCFFKGRQMPQASFLPDRYGNDYQVVKGRVSRNYSVGSSSDLPKDLFRQSVLPRLHRVDKKHRLSASCSQLRPLDEDNALSHEGKHSKRKSISAYFSHLKMFGGRKEMDILKKELEEELKLSTEDTRSHAWYHGPLTREVHIPHYICCIRIN</sequence>
<protein>
    <submittedName>
        <fullName evidence="1">Uncharacterized protein</fullName>
    </submittedName>
</protein>
<accession>A0ABV0R971</accession>
<evidence type="ECO:0000313" key="1">
    <source>
        <dbReference type="EMBL" id="MEQ2204237.1"/>
    </source>
</evidence>